<evidence type="ECO:0000313" key="2">
    <source>
        <dbReference type="EMBL" id="PON71058.1"/>
    </source>
</evidence>
<evidence type="ECO:0000256" key="1">
    <source>
        <dbReference type="SAM" id="MobiDB-lite"/>
    </source>
</evidence>
<dbReference type="Proteomes" id="UP000237000">
    <property type="component" value="Unassembled WGS sequence"/>
</dbReference>
<gene>
    <name evidence="2" type="ORF">TorRG33x02_255610</name>
</gene>
<protein>
    <submittedName>
        <fullName evidence="2">Uncharacterized protein</fullName>
    </submittedName>
</protein>
<dbReference type="InParanoid" id="A0A2P5DCN7"/>
<reference evidence="3" key="1">
    <citation type="submission" date="2016-06" db="EMBL/GenBank/DDBJ databases">
        <title>Parallel loss of symbiosis genes in relatives of nitrogen-fixing non-legume Parasponia.</title>
        <authorList>
            <person name="Van Velzen R."/>
            <person name="Holmer R."/>
            <person name="Bu F."/>
            <person name="Rutten L."/>
            <person name="Van Zeijl A."/>
            <person name="Liu W."/>
            <person name="Santuari L."/>
            <person name="Cao Q."/>
            <person name="Sharma T."/>
            <person name="Shen D."/>
            <person name="Roswanjaya Y."/>
            <person name="Wardhani T."/>
            <person name="Kalhor M.S."/>
            <person name="Jansen J."/>
            <person name="Van den Hoogen J."/>
            <person name="Gungor B."/>
            <person name="Hartog M."/>
            <person name="Hontelez J."/>
            <person name="Verver J."/>
            <person name="Yang W.-C."/>
            <person name="Schijlen E."/>
            <person name="Repin R."/>
            <person name="Schilthuizen M."/>
            <person name="Schranz E."/>
            <person name="Heidstra R."/>
            <person name="Miyata K."/>
            <person name="Fedorova E."/>
            <person name="Kohlen W."/>
            <person name="Bisseling T."/>
            <person name="Smit S."/>
            <person name="Geurts R."/>
        </authorList>
    </citation>
    <scope>NUCLEOTIDE SEQUENCE [LARGE SCALE GENOMIC DNA]</scope>
    <source>
        <strain evidence="3">cv. RG33-2</strain>
    </source>
</reference>
<sequence length="129" mass="14585">MSEIRTMQTQEHTQASTTSDSDGNLVQSASPCIDERAIADHVFGVHRGHMKGIGRLLKGYKAFSSTTSQFAPQQSQPAEDEHVHTDQLRHTKTQLRKTQTQLRDTQLQFQELRTISGCSWYYSSSRSSK</sequence>
<accession>A0A2P5DCN7</accession>
<keyword evidence="3" id="KW-1185">Reference proteome</keyword>
<feature type="region of interest" description="Disordered" evidence="1">
    <location>
        <begin position="1"/>
        <end position="28"/>
    </location>
</feature>
<name>A0A2P5DCN7_TREOI</name>
<comment type="caution">
    <text evidence="2">The sequence shown here is derived from an EMBL/GenBank/DDBJ whole genome shotgun (WGS) entry which is preliminary data.</text>
</comment>
<dbReference type="AlphaFoldDB" id="A0A2P5DCN7"/>
<dbReference type="EMBL" id="JXTC01000279">
    <property type="protein sequence ID" value="PON71058.1"/>
    <property type="molecule type" value="Genomic_DNA"/>
</dbReference>
<evidence type="ECO:0000313" key="3">
    <source>
        <dbReference type="Proteomes" id="UP000237000"/>
    </source>
</evidence>
<proteinExistence type="predicted"/>
<organism evidence="2 3">
    <name type="scientific">Trema orientale</name>
    <name type="common">Charcoal tree</name>
    <name type="synonym">Celtis orientalis</name>
    <dbReference type="NCBI Taxonomy" id="63057"/>
    <lineage>
        <taxon>Eukaryota</taxon>
        <taxon>Viridiplantae</taxon>
        <taxon>Streptophyta</taxon>
        <taxon>Embryophyta</taxon>
        <taxon>Tracheophyta</taxon>
        <taxon>Spermatophyta</taxon>
        <taxon>Magnoliopsida</taxon>
        <taxon>eudicotyledons</taxon>
        <taxon>Gunneridae</taxon>
        <taxon>Pentapetalae</taxon>
        <taxon>rosids</taxon>
        <taxon>fabids</taxon>
        <taxon>Rosales</taxon>
        <taxon>Cannabaceae</taxon>
        <taxon>Trema</taxon>
    </lineage>
</organism>